<evidence type="ECO:0000256" key="3">
    <source>
        <dbReference type="ARBA" id="ARBA00022692"/>
    </source>
</evidence>
<feature type="transmembrane region" description="Helical" evidence="6">
    <location>
        <begin position="255"/>
        <end position="274"/>
    </location>
</feature>
<evidence type="ECO:0000256" key="6">
    <source>
        <dbReference type="SAM" id="Phobius"/>
    </source>
</evidence>
<dbReference type="KEGG" id="caul:KCG34_05405"/>
<gene>
    <name evidence="7" type="ORF">KCG34_05405</name>
</gene>
<reference evidence="7" key="1">
    <citation type="submission" date="2021-04" db="EMBL/GenBank/DDBJ databases">
        <title>The complete genome sequence of Caulobacter sp. S6.</title>
        <authorList>
            <person name="Tang Y."/>
            <person name="Ouyang W."/>
            <person name="Liu Q."/>
            <person name="Huang B."/>
            <person name="Guo Z."/>
            <person name="Lei P."/>
        </authorList>
    </citation>
    <scope>NUCLEOTIDE SEQUENCE</scope>
    <source>
        <strain evidence="7">S6</strain>
    </source>
</reference>
<dbReference type="GO" id="GO:0016020">
    <property type="term" value="C:membrane"/>
    <property type="evidence" value="ECO:0007669"/>
    <property type="project" value="UniProtKB-SubCell"/>
</dbReference>
<evidence type="ECO:0000256" key="2">
    <source>
        <dbReference type="ARBA" id="ARBA00022475"/>
    </source>
</evidence>
<organism evidence="7 8">
    <name type="scientific">Phenylobacterium montanum</name>
    <dbReference type="NCBI Taxonomy" id="2823693"/>
    <lineage>
        <taxon>Bacteria</taxon>
        <taxon>Pseudomonadati</taxon>
        <taxon>Pseudomonadota</taxon>
        <taxon>Alphaproteobacteria</taxon>
        <taxon>Caulobacterales</taxon>
        <taxon>Caulobacteraceae</taxon>
        <taxon>Phenylobacterium</taxon>
    </lineage>
</organism>
<keyword evidence="8" id="KW-1185">Reference proteome</keyword>
<evidence type="ECO:0000256" key="4">
    <source>
        <dbReference type="ARBA" id="ARBA00022989"/>
    </source>
</evidence>
<dbReference type="GO" id="GO:0016765">
    <property type="term" value="F:transferase activity, transferring alkyl or aryl (other than methyl) groups"/>
    <property type="evidence" value="ECO:0007669"/>
    <property type="project" value="InterPro"/>
</dbReference>
<keyword evidence="4 6" id="KW-1133">Transmembrane helix</keyword>
<feature type="transmembrane region" description="Helical" evidence="6">
    <location>
        <begin position="228"/>
        <end position="249"/>
    </location>
</feature>
<dbReference type="Gene3D" id="1.10.357.140">
    <property type="entry name" value="UbiA prenyltransferase"/>
    <property type="match status" value="1"/>
</dbReference>
<sequence length="326" mass="35825">MTIASEAQAARRRASPGDYFALMRLDHATKHVFILPGIAIALLLRGDAATSSPWAVAAGFGAAVLIASANYVINEWLDRRFDAHHPTKRERAAVRLEMSRTWVMLLWVALCVGGLALALSANTTLFMVCAAFAAQGIVYNVRPLRLKDVAYVDVLVEAVNNPLRLMIGWAMVDKTTLPPGSLLIGYWIGGAFLMAAKRLSEYREVAGEYGADRLALYRASFAGYSEQSLLVSCFVYALTSAMTLAIFFVKYRIEYILMLPAIALLFGQYLAMALSADSTAQRPERLFQERGLMMLVVLVVGLFAVCTLVKIPALAPLTMQYFIKLP</sequence>
<feature type="transmembrane region" description="Helical" evidence="6">
    <location>
        <begin position="177"/>
        <end position="196"/>
    </location>
</feature>
<feature type="transmembrane region" description="Helical" evidence="6">
    <location>
        <begin position="101"/>
        <end position="119"/>
    </location>
</feature>
<evidence type="ECO:0000313" key="8">
    <source>
        <dbReference type="Proteomes" id="UP000676409"/>
    </source>
</evidence>
<accession>A0A975G2F5</accession>
<proteinExistence type="predicted"/>
<feature type="transmembrane region" description="Helical" evidence="6">
    <location>
        <begin position="295"/>
        <end position="323"/>
    </location>
</feature>
<dbReference type="EMBL" id="CP073078">
    <property type="protein sequence ID" value="QUD89317.1"/>
    <property type="molecule type" value="Genomic_DNA"/>
</dbReference>
<dbReference type="AlphaFoldDB" id="A0A975G2F5"/>
<dbReference type="InterPro" id="IPR044878">
    <property type="entry name" value="UbiA_sf"/>
</dbReference>
<dbReference type="Pfam" id="PF01040">
    <property type="entry name" value="UbiA"/>
    <property type="match status" value="1"/>
</dbReference>
<keyword evidence="2" id="KW-1003">Cell membrane</keyword>
<dbReference type="RefSeq" id="WP_211939369.1">
    <property type="nucleotide sequence ID" value="NZ_CP073078.1"/>
</dbReference>
<dbReference type="InterPro" id="IPR000537">
    <property type="entry name" value="UbiA_prenyltransferase"/>
</dbReference>
<evidence type="ECO:0000313" key="7">
    <source>
        <dbReference type="EMBL" id="QUD89317.1"/>
    </source>
</evidence>
<comment type="subcellular location">
    <subcellularLocation>
        <location evidence="1">Membrane</location>
        <topology evidence="1">Multi-pass membrane protein</topology>
    </subcellularLocation>
</comment>
<name>A0A975G2F5_9CAUL</name>
<keyword evidence="5 6" id="KW-0472">Membrane</keyword>
<protein>
    <submittedName>
        <fullName evidence="7">UbiA family prenyltransferase</fullName>
    </submittedName>
</protein>
<dbReference type="Proteomes" id="UP000676409">
    <property type="component" value="Chromosome"/>
</dbReference>
<feature type="transmembrane region" description="Helical" evidence="6">
    <location>
        <begin position="54"/>
        <end position="73"/>
    </location>
</feature>
<evidence type="ECO:0000256" key="5">
    <source>
        <dbReference type="ARBA" id="ARBA00023136"/>
    </source>
</evidence>
<evidence type="ECO:0000256" key="1">
    <source>
        <dbReference type="ARBA" id="ARBA00004141"/>
    </source>
</evidence>
<keyword evidence="3 6" id="KW-0812">Transmembrane</keyword>